<name>A0ABX7GB43_9PSED</name>
<feature type="domain" description="Gp5/Type VI secretion system Vgr C-terminal trimerisation" evidence="5">
    <location>
        <begin position="471"/>
        <end position="573"/>
    </location>
</feature>
<dbReference type="NCBIfam" id="TIGR01646">
    <property type="entry name" value="vgr_GE"/>
    <property type="match status" value="1"/>
</dbReference>
<sequence>MLSGGKTVVFTLEIEGVSHDFQVFEFRATEALNRTYEVNLELVSEYPELDLEALLHRQAFLRFDANGGGMHGLVYRVGQSDSGSRLSRYQMTLVPHLAYLAHRHNQRIFQNRSVPQIIASVLGEHGMQADAWRFQLSAEYPPRVYCVQYQESDLHFIQRLCEEDGLHFHFRHDRHAHLLVFGDDQTAFFNADTPTAYVQGSGLVAAAPVIDQFSVRQETRPSEVVRREYFFQRPHVLLEAKASGARVPPLEDYAFAGAFTDRDRGKHLSQRTLERHGADYRLGQGRSYQASMRSGHLIEITSHPRDDWNDLWLLRQIDHVGKQPQVLEETSTTLPDTDDMSQGYRNHFVATPWDVIFRPALEHPKRCVSGSQPARVTGPPGEEIYCDAYGRVKVQMLWDREGQFDEQSSCWLRVATAWAHERYGNVQIPRVGMEVLVGFTEGDPDQPYVLGCLPNALTPVPLDLPAQHTRSIMRSQSSPGGGGYNELRIEDRKGAEEIAVRAQRDYLQHVLNDQRVQIDHQHTMVVGGICSHELRSDEHHLTHGSRLTELKQDDHLWVQGDQHVRVVNQRLSAAQQIHLGAGLQVVIDGGNRLVLQAGGQWLTLGPEGIFSSVPVVQGGAPAVALLAEPLVPGALPVLTVAFDALQQRHALVSTRTSRCLICEASQA</sequence>
<dbReference type="InterPro" id="IPR017847">
    <property type="entry name" value="T6SS_RhsGE_Vgr_subset"/>
</dbReference>
<evidence type="ECO:0000256" key="1">
    <source>
        <dbReference type="ARBA" id="ARBA00004613"/>
    </source>
</evidence>
<dbReference type="Proteomes" id="UP000663686">
    <property type="component" value="Chromosome"/>
</dbReference>
<evidence type="ECO:0000313" key="6">
    <source>
        <dbReference type="EMBL" id="QRK82583.1"/>
    </source>
</evidence>
<dbReference type="Pfam" id="PF05954">
    <property type="entry name" value="Phage_GPD"/>
    <property type="match status" value="1"/>
</dbReference>
<evidence type="ECO:0000259" key="4">
    <source>
        <dbReference type="Pfam" id="PF04717"/>
    </source>
</evidence>
<dbReference type="Gene3D" id="2.40.50.230">
    <property type="entry name" value="Gp5 N-terminal domain"/>
    <property type="match status" value="1"/>
</dbReference>
<evidence type="ECO:0000259" key="5">
    <source>
        <dbReference type="Pfam" id="PF22178"/>
    </source>
</evidence>
<dbReference type="InterPro" id="IPR050708">
    <property type="entry name" value="T6SS_VgrG/RHS"/>
</dbReference>
<keyword evidence="7" id="KW-1185">Reference proteome</keyword>
<evidence type="ECO:0000256" key="2">
    <source>
        <dbReference type="ARBA" id="ARBA00005558"/>
    </source>
</evidence>
<dbReference type="Pfam" id="PF22178">
    <property type="entry name" value="Gp5_trimer_C"/>
    <property type="match status" value="1"/>
</dbReference>
<comment type="subcellular location">
    <subcellularLocation>
        <location evidence="1">Secreted</location>
    </subcellularLocation>
</comment>
<dbReference type="Gene3D" id="4.10.220.110">
    <property type="match status" value="1"/>
</dbReference>
<dbReference type="EMBL" id="CP069352">
    <property type="protein sequence ID" value="QRK82583.1"/>
    <property type="molecule type" value="Genomic_DNA"/>
</dbReference>
<dbReference type="PANTHER" id="PTHR32305">
    <property type="match status" value="1"/>
</dbReference>
<comment type="similarity">
    <text evidence="2">Belongs to the VgrG protein family.</text>
</comment>
<dbReference type="Gene3D" id="2.30.110.50">
    <property type="match status" value="1"/>
</dbReference>
<dbReference type="SUPFAM" id="SSF69279">
    <property type="entry name" value="Phage tail proteins"/>
    <property type="match status" value="2"/>
</dbReference>
<proteinExistence type="inferred from homology"/>
<gene>
    <name evidence="6" type="primary">tssI</name>
    <name evidence="6" type="ORF">JN757_18755</name>
</gene>
<dbReference type="InterPro" id="IPR054030">
    <property type="entry name" value="Gp5_Vgr_C"/>
</dbReference>
<dbReference type="NCBIfam" id="TIGR03361">
    <property type="entry name" value="VI_Rhs_Vgr"/>
    <property type="match status" value="1"/>
</dbReference>
<dbReference type="InterPro" id="IPR006533">
    <property type="entry name" value="T6SS_Vgr_RhsGE"/>
</dbReference>
<dbReference type="RefSeq" id="WP_203418724.1">
    <property type="nucleotide sequence ID" value="NZ_CP069352.1"/>
</dbReference>
<organism evidence="6 7">
    <name type="scientific">Pseudomonas granadensis</name>
    <dbReference type="NCBI Taxonomy" id="1421430"/>
    <lineage>
        <taxon>Bacteria</taxon>
        <taxon>Pseudomonadati</taxon>
        <taxon>Pseudomonadota</taxon>
        <taxon>Gammaproteobacteria</taxon>
        <taxon>Pseudomonadales</taxon>
        <taxon>Pseudomonadaceae</taxon>
        <taxon>Pseudomonas</taxon>
    </lineage>
</organism>
<feature type="domain" description="Gp5/Type VI secretion system Vgr protein OB-fold" evidence="4">
    <location>
        <begin position="388"/>
        <end position="453"/>
    </location>
</feature>
<dbReference type="SUPFAM" id="SSF69349">
    <property type="entry name" value="Phage fibre proteins"/>
    <property type="match status" value="1"/>
</dbReference>
<accession>A0ABX7GB43</accession>
<protein>
    <submittedName>
        <fullName evidence="6">Type VI secretion system tip protein VgrG</fullName>
    </submittedName>
</protein>
<dbReference type="InterPro" id="IPR006531">
    <property type="entry name" value="Gp5/Vgr_OB"/>
</dbReference>
<dbReference type="Pfam" id="PF04717">
    <property type="entry name" value="Phage_base_V"/>
    <property type="match status" value="1"/>
</dbReference>
<evidence type="ECO:0000313" key="7">
    <source>
        <dbReference type="Proteomes" id="UP000663686"/>
    </source>
</evidence>
<evidence type="ECO:0000256" key="3">
    <source>
        <dbReference type="ARBA" id="ARBA00022525"/>
    </source>
</evidence>
<dbReference type="PANTHER" id="PTHR32305:SF15">
    <property type="entry name" value="PROTEIN RHSA-RELATED"/>
    <property type="match status" value="1"/>
</dbReference>
<dbReference type="InterPro" id="IPR037026">
    <property type="entry name" value="Vgr_OB-fold_dom_sf"/>
</dbReference>
<keyword evidence="3" id="KW-0964">Secreted</keyword>
<dbReference type="Gene3D" id="3.55.50.10">
    <property type="entry name" value="Baseplate protein-like domains"/>
    <property type="match status" value="1"/>
</dbReference>
<dbReference type="SUPFAM" id="SSF69255">
    <property type="entry name" value="gp5 N-terminal domain-like"/>
    <property type="match status" value="1"/>
</dbReference>
<reference evidence="6 7" key="1">
    <citation type="submission" date="2021-03" db="EMBL/GenBank/DDBJ databases">
        <title>P. granadensis CT364 genome publication.</title>
        <authorList>
            <person name="Stach J."/>
            <person name="Montero-Calasanz Md.C."/>
        </authorList>
    </citation>
    <scope>NUCLEOTIDE SEQUENCE [LARGE SCALE GENOMIC DNA]</scope>
    <source>
        <strain evidence="6 7">CT364</strain>
    </source>
</reference>